<dbReference type="SUPFAM" id="SSF48208">
    <property type="entry name" value="Six-hairpin glycosidases"/>
    <property type="match status" value="1"/>
</dbReference>
<dbReference type="CDD" id="cd02955">
    <property type="entry name" value="SSP411"/>
    <property type="match status" value="1"/>
</dbReference>
<dbReference type="EMBL" id="MASI01000002">
    <property type="protein sequence ID" value="ODA68027.1"/>
    <property type="molecule type" value="Genomic_DNA"/>
</dbReference>
<dbReference type="RefSeq" id="WP_069094541.1">
    <property type="nucleotide sequence ID" value="NZ_MASI01000002.1"/>
</dbReference>
<evidence type="ECO:0000259" key="1">
    <source>
        <dbReference type="Pfam" id="PF03190"/>
    </source>
</evidence>
<dbReference type="Pfam" id="PF03190">
    <property type="entry name" value="Thioredox_DsbH"/>
    <property type="match status" value="1"/>
</dbReference>
<dbReference type="AlphaFoldDB" id="A0A1E2S0L6"/>
<dbReference type="Proteomes" id="UP000095087">
    <property type="component" value="Unassembled WGS sequence"/>
</dbReference>
<evidence type="ECO:0000313" key="3">
    <source>
        <dbReference type="Proteomes" id="UP000095087"/>
    </source>
</evidence>
<dbReference type="Gene3D" id="3.40.30.10">
    <property type="entry name" value="Glutaredoxin"/>
    <property type="match status" value="1"/>
</dbReference>
<name>A0A1E2S0L6_9HYPH</name>
<keyword evidence="3" id="KW-1185">Reference proteome</keyword>
<organism evidence="2 3">
    <name type="scientific">Methyloligella halotolerans</name>
    <dbReference type="NCBI Taxonomy" id="1177755"/>
    <lineage>
        <taxon>Bacteria</taxon>
        <taxon>Pseudomonadati</taxon>
        <taxon>Pseudomonadota</taxon>
        <taxon>Alphaproteobacteria</taxon>
        <taxon>Hyphomicrobiales</taxon>
        <taxon>Hyphomicrobiaceae</taxon>
        <taxon>Methyloligella</taxon>
    </lineage>
</organism>
<reference evidence="2 3" key="1">
    <citation type="submission" date="2016-07" db="EMBL/GenBank/DDBJ databases">
        <title>Draft genome sequence of Methyloligella halotolerans C2T (VKM B-2706T=CCUG 61687T=DSM 25045T), a halotolerant polyhydroxybutyrate accumulating methylotroph.</title>
        <authorList>
            <person name="Vasilenko O.V."/>
            <person name="Doronina N.V."/>
            <person name="Poroshina M.N."/>
            <person name="Tarlachkov S.V."/>
            <person name="Trotsenko Y.A."/>
        </authorList>
    </citation>
    <scope>NUCLEOTIDE SEQUENCE [LARGE SCALE GENOMIC DNA]</scope>
    <source>
        <strain evidence="2 3">VKM B-2706</strain>
    </source>
</reference>
<protein>
    <recommendedName>
        <fullName evidence="1">Spermatogenesis-associated protein 20-like TRX domain-containing protein</fullName>
    </recommendedName>
</protein>
<dbReference type="InterPro" id="IPR004879">
    <property type="entry name" value="Ssp411-like_TRX"/>
</dbReference>
<proteinExistence type="predicted"/>
<dbReference type="OrthoDB" id="9762614at2"/>
<evidence type="ECO:0000313" key="2">
    <source>
        <dbReference type="EMBL" id="ODA68027.1"/>
    </source>
</evidence>
<comment type="caution">
    <text evidence="2">The sequence shown here is derived from an EMBL/GenBank/DDBJ whole genome shotgun (WGS) entry which is preliminary data.</text>
</comment>
<dbReference type="PANTHER" id="PTHR42899:SF1">
    <property type="entry name" value="SPERMATOGENESIS-ASSOCIATED PROTEIN 20"/>
    <property type="match status" value="1"/>
</dbReference>
<dbReference type="InterPro" id="IPR012341">
    <property type="entry name" value="6hp_glycosidase-like_sf"/>
</dbReference>
<dbReference type="PATRIC" id="fig|1177755.3.peg.1202"/>
<dbReference type="PANTHER" id="PTHR42899">
    <property type="entry name" value="SPERMATOGENESIS-ASSOCIATED PROTEIN 20"/>
    <property type="match status" value="1"/>
</dbReference>
<dbReference type="STRING" id="1177755.A7A08_01197"/>
<dbReference type="InterPro" id="IPR036249">
    <property type="entry name" value="Thioredoxin-like_sf"/>
</dbReference>
<sequence>MTDATPHNRLGAETSPYLLQHQDNPVHWWPWGDDALTHAKETGKPILLSVGYAACHWCHVMAHESFEDDQVAAVMNQLFVNIKVDREERPDVDTVYMTALHQLGEQGGWPLTMFLTPDGEPFWGGTYFPKEPRFGRPGFTHVLKEIARIYSEEPDKIRQNADALKQRLQPTAPQKAGAPNEPLLEDLSSRFAQAVDPENGGLQGAPKFPQVSFFSFLWRTGLRYGNDQSLAAVRLTLDHIAQGGIYDHLGGGFARYTVDDKWLVPHFEKMLYDNALLLDLMTEAWRETKSPLYAARIAETIGWLQREMTVDGGGFAASLDADSEGEEGRFYVWTKDEIEEALELEEAVLFCGVYDVRVGGNWEGKSILNRLDAIEPMEGDVEAKLAEIRAKLFAKRSERVRPGFDDKVLADWNGLMIASLARAGEAFGKDAWIDAAKRAFHFVCEKMEIDGRLLHAYRDGKAKAPAAATDYANMIGAALALASVTGETEYLDRARGWVDVLDRHYWADEMAGYYFAADDTTDLIVRPLNAHDDATPNANPTMIGNLMALYLWTGEERYRERAEAILNFFSGAAAQNAVAHAGLLTATIDAMAPAHVVLVEPEPGSASGFRDALRAVSLPGAVVQTVGEDAALPESSPAHGKTAVDGKPTAYVCVGPLCSPLVTEPAKLVEAIKTAREVRPV</sequence>
<dbReference type="Gene3D" id="1.50.10.10">
    <property type="match status" value="1"/>
</dbReference>
<accession>A0A1E2S0L6</accession>
<dbReference type="InterPro" id="IPR024705">
    <property type="entry name" value="Ssp411"/>
</dbReference>
<feature type="domain" description="Spermatogenesis-associated protein 20-like TRX" evidence="1">
    <location>
        <begin position="8"/>
        <end position="168"/>
    </location>
</feature>
<dbReference type="InterPro" id="IPR008928">
    <property type="entry name" value="6-hairpin_glycosidase_sf"/>
</dbReference>
<dbReference type="SUPFAM" id="SSF52833">
    <property type="entry name" value="Thioredoxin-like"/>
    <property type="match status" value="1"/>
</dbReference>
<dbReference type="PIRSF" id="PIRSF006402">
    <property type="entry name" value="UCP006402_thioredoxin"/>
    <property type="match status" value="1"/>
</dbReference>
<gene>
    <name evidence="2" type="ORF">A7A08_01197</name>
</gene>
<dbReference type="GO" id="GO:0005975">
    <property type="term" value="P:carbohydrate metabolic process"/>
    <property type="evidence" value="ECO:0007669"/>
    <property type="project" value="InterPro"/>
</dbReference>